<evidence type="ECO:0000313" key="6">
    <source>
        <dbReference type="Proteomes" id="UP000006546"/>
    </source>
</evidence>
<evidence type="ECO:0000256" key="1">
    <source>
        <dbReference type="ARBA" id="ARBA00011028"/>
    </source>
</evidence>
<dbReference type="PANTHER" id="PTHR42953">
    <property type="entry name" value="HIGH-AFFINITY ZINC UPTAKE SYSTEM PROTEIN ZNUA-RELATED"/>
    <property type="match status" value="1"/>
</dbReference>
<organism evidence="5 6">
    <name type="scientific">Treponema brennaborense (strain DSM 12168 / CIP 105900 / DD5/3)</name>
    <dbReference type="NCBI Taxonomy" id="906968"/>
    <lineage>
        <taxon>Bacteria</taxon>
        <taxon>Pseudomonadati</taxon>
        <taxon>Spirochaetota</taxon>
        <taxon>Spirochaetia</taxon>
        <taxon>Spirochaetales</taxon>
        <taxon>Treponemataceae</taxon>
        <taxon>Treponema</taxon>
    </lineage>
</organism>
<feature type="signal peptide" evidence="4">
    <location>
        <begin position="1"/>
        <end position="26"/>
    </location>
</feature>
<dbReference type="STRING" id="906968.Trebr_1747"/>
<sequence>MKRPVLYLYRVLCAAAAVLSICSFSACTKKTGEAASSEPATVVTATFYPLYVMLLNITENVPDTRITLLAPADTGCLHDYQLTAKDMSALTQCDILVLNGAGMESFLDKAVQARSGRNVIAADGYELIDDNPHIWVSPEGAAYETQRIAAALAEADPANADAYRRNAGVYIEKLRTLSKEMHQKLAPYAGRPVITFHEAFPYFATEFGFDTAAIIEREPGTEPTAKELLELIALVKTYAAAARKPVLFAEPQYSSSAAEVIASETGLTVYELDPAVTGPLDKDAYLDAMRRNLAVLLTAFGG</sequence>
<proteinExistence type="inferred from homology"/>
<protein>
    <submittedName>
        <fullName evidence="5">ABC-type metal ion transporter, periplasmic subunit</fullName>
    </submittedName>
</protein>
<dbReference type="GO" id="GO:0046872">
    <property type="term" value="F:metal ion binding"/>
    <property type="evidence" value="ECO:0007669"/>
    <property type="project" value="InterPro"/>
</dbReference>
<dbReference type="AlphaFoldDB" id="F4LQG0"/>
<feature type="chain" id="PRO_5003317950" evidence="4">
    <location>
        <begin position="27"/>
        <end position="302"/>
    </location>
</feature>
<gene>
    <name evidence="5" type="ordered locus">Trebr_1747</name>
</gene>
<dbReference type="InterPro" id="IPR006127">
    <property type="entry name" value="ZnuA-like"/>
</dbReference>
<keyword evidence="3 4" id="KW-0732">Signal</keyword>
<dbReference type="GO" id="GO:0030001">
    <property type="term" value="P:metal ion transport"/>
    <property type="evidence" value="ECO:0007669"/>
    <property type="project" value="InterPro"/>
</dbReference>
<keyword evidence="2" id="KW-0813">Transport</keyword>
<dbReference type="PROSITE" id="PS51257">
    <property type="entry name" value="PROKAR_LIPOPROTEIN"/>
    <property type="match status" value="1"/>
</dbReference>
<dbReference type="PANTHER" id="PTHR42953:SF3">
    <property type="entry name" value="HIGH-AFFINITY ZINC UPTAKE SYSTEM PROTEIN ZNUA"/>
    <property type="match status" value="1"/>
</dbReference>
<dbReference type="OrthoDB" id="9810636at2"/>
<dbReference type="Pfam" id="PF01297">
    <property type="entry name" value="ZnuA"/>
    <property type="match status" value="1"/>
</dbReference>
<dbReference type="SUPFAM" id="SSF53807">
    <property type="entry name" value="Helical backbone' metal receptor"/>
    <property type="match status" value="1"/>
</dbReference>
<accession>F4LQG0</accession>
<name>F4LQG0_TREBD</name>
<keyword evidence="6" id="KW-1185">Reference proteome</keyword>
<dbReference type="EMBL" id="CP002696">
    <property type="protein sequence ID" value="AEE17169.1"/>
    <property type="molecule type" value="Genomic_DNA"/>
</dbReference>
<dbReference type="RefSeq" id="WP_013758874.1">
    <property type="nucleotide sequence ID" value="NC_015500.1"/>
</dbReference>
<dbReference type="eggNOG" id="COG0803">
    <property type="taxonomic scope" value="Bacteria"/>
</dbReference>
<evidence type="ECO:0000313" key="5">
    <source>
        <dbReference type="EMBL" id="AEE17169.1"/>
    </source>
</evidence>
<comment type="similarity">
    <text evidence="1">Belongs to the bacterial solute-binding protein 9 family.</text>
</comment>
<reference evidence="6" key="1">
    <citation type="submission" date="2011-04" db="EMBL/GenBank/DDBJ databases">
        <title>The complete genome of Treponema brennaborense DSM 12168.</title>
        <authorList>
            <person name="Lucas S."/>
            <person name="Han J."/>
            <person name="Lapidus A."/>
            <person name="Bruce D."/>
            <person name="Goodwin L."/>
            <person name="Pitluck S."/>
            <person name="Peters L."/>
            <person name="Kyrpides N."/>
            <person name="Mavromatis K."/>
            <person name="Ivanova N."/>
            <person name="Mikhailova N."/>
            <person name="Pagani I."/>
            <person name="Teshima H."/>
            <person name="Detter J.C."/>
            <person name="Tapia R."/>
            <person name="Han C."/>
            <person name="Land M."/>
            <person name="Hauser L."/>
            <person name="Markowitz V."/>
            <person name="Cheng J.-F."/>
            <person name="Hugenholtz P."/>
            <person name="Woyke T."/>
            <person name="Wu D."/>
            <person name="Gronow S."/>
            <person name="Wellnitz S."/>
            <person name="Brambilla E."/>
            <person name="Klenk H.-P."/>
            <person name="Eisen J.A."/>
        </authorList>
    </citation>
    <scope>NUCLEOTIDE SEQUENCE [LARGE SCALE GENOMIC DNA]</scope>
    <source>
        <strain evidence="6">DSM 12168 / CIP 105900 / DD5/3</strain>
    </source>
</reference>
<evidence type="ECO:0000256" key="2">
    <source>
        <dbReference type="ARBA" id="ARBA00022448"/>
    </source>
</evidence>
<dbReference type="InterPro" id="IPR050492">
    <property type="entry name" value="Bact_metal-bind_prot9"/>
</dbReference>
<dbReference type="Proteomes" id="UP000006546">
    <property type="component" value="Chromosome"/>
</dbReference>
<dbReference type="Gene3D" id="3.40.50.1980">
    <property type="entry name" value="Nitrogenase molybdenum iron protein domain"/>
    <property type="match status" value="2"/>
</dbReference>
<evidence type="ECO:0000256" key="4">
    <source>
        <dbReference type="SAM" id="SignalP"/>
    </source>
</evidence>
<evidence type="ECO:0000256" key="3">
    <source>
        <dbReference type="ARBA" id="ARBA00022729"/>
    </source>
</evidence>
<dbReference type="HOGENOM" id="CLU_016838_1_0_12"/>
<dbReference type="KEGG" id="tbe:Trebr_1747"/>